<keyword evidence="5" id="KW-1185">Reference proteome</keyword>
<sequence>MCSDFDKFSFLTAMSSNSELHLVKENKEDIEFKLLQRSTLEFTALSESSNENGIIPLQWRNQQEEEDDKDGNNETEEDGEERKTGDFSRLISLGEVKATDDDDDDNNGFKTPTSLDHKISATKQCPPAPRKPRPVIPAKRKASPSNVRRSLQLDLSREVESLFPRPILADLYQKMKKARREDDDTL</sequence>
<organism evidence="4 5">
    <name type="scientific">Hevea brasiliensis</name>
    <name type="common">Para rubber tree</name>
    <name type="synonym">Siphonia brasiliensis</name>
    <dbReference type="NCBI Taxonomy" id="3981"/>
    <lineage>
        <taxon>Eukaryota</taxon>
        <taxon>Viridiplantae</taxon>
        <taxon>Streptophyta</taxon>
        <taxon>Embryophyta</taxon>
        <taxon>Tracheophyta</taxon>
        <taxon>Spermatophyta</taxon>
        <taxon>Magnoliopsida</taxon>
        <taxon>eudicotyledons</taxon>
        <taxon>Gunneridae</taxon>
        <taxon>Pentapetalae</taxon>
        <taxon>rosids</taxon>
        <taxon>fabids</taxon>
        <taxon>Malpighiales</taxon>
        <taxon>Euphorbiaceae</taxon>
        <taxon>Crotonoideae</taxon>
        <taxon>Micrandreae</taxon>
        <taxon>Hevea</taxon>
    </lineage>
</organism>
<reference evidence="4" key="1">
    <citation type="journal article" date="2023" name="Plant Biotechnol. J.">
        <title>Chromosome-level wild Hevea brasiliensis genome provides new tools for genomic-assisted breeding and valuable loci to elevate rubber yield.</title>
        <authorList>
            <person name="Cheng H."/>
            <person name="Song X."/>
            <person name="Hu Y."/>
            <person name="Wu T."/>
            <person name="Yang Q."/>
            <person name="An Z."/>
            <person name="Feng S."/>
            <person name="Deng Z."/>
            <person name="Wu W."/>
            <person name="Zeng X."/>
            <person name="Tu M."/>
            <person name="Wang X."/>
            <person name="Huang H."/>
        </authorList>
    </citation>
    <scope>NUCLEOTIDE SEQUENCE</scope>
    <source>
        <strain evidence="4">MT/VB/25A 57/8</strain>
    </source>
</reference>
<evidence type="ECO:0000313" key="5">
    <source>
        <dbReference type="Proteomes" id="UP001174677"/>
    </source>
</evidence>
<protein>
    <recommendedName>
        <fullName evidence="6">Cyclin-dependent protein kinase inhibitor SMR3-like</fullName>
    </recommendedName>
</protein>
<feature type="compositionally biased region" description="Acidic residues" evidence="3">
    <location>
        <begin position="64"/>
        <end position="79"/>
    </location>
</feature>
<gene>
    <name evidence="4" type="ORF">P3X46_004864</name>
</gene>
<proteinExistence type="predicted"/>
<feature type="compositionally biased region" description="Basic residues" evidence="3">
    <location>
        <begin position="130"/>
        <end position="142"/>
    </location>
</feature>
<dbReference type="Proteomes" id="UP001174677">
    <property type="component" value="Chromosome 3"/>
</dbReference>
<feature type="region of interest" description="Disordered" evidence="3">
    <location>
        <begin position="45"/>
        <end position="150"/>
    </location>
</feature>
<evidence type="ECO:0008006" key="6">
    <source>
        <dbReference type="Google" id="ProtNLM"/>
    </source>
</evidence>
<comment type="caution">
    <text evidence="4">The sequence shown here is derived from an EMBL/GenBank/DDBJ whole genome shotgun (WGS) entry which is preliminary data.</text>
</comment>
<dbReference type="PANTHER" id="PTHR33142:SF65">
    <property type="entry name" value="CYCLIN-DEPENDENT PROTEIN KINASE INHIBITOR SMR2-LIKE"/>
    <property type="match status" value="1"/>
</dbReference>
<dbReference type="PANTHER" id="PTHR33142">
    <property type="entry name" value="CYCLIN-DEPENDENT PROTEIN KINASE INHIBITOR SMR13"/>
    <property type="match status" value="1"/>
</dbReference>
<evidence type="ECO:0000256" key="1">
    <source>
        <dbReference type="ARBA" id="ARBA00023013"/>
    </source>
</evidence>
<accession>A0ABQ9MY14</accession>
<evidence type="ECO:0000313" key="4">
    <source>
        <dbReference type="EMBL" id="KAJ9185206.1"/>
    </source>
</evidence>
<keyword evidence="2" id="KW-0131">Cell cycle</keyword>
<dbReference type="EMBL" id="JARPOI010000003">
    <property type="protein sequence ID" value="KAJ9185206.1"/>
    <property type="molecule type" value="Genomic_DNA"/>
</dbReference>
<evidence type="ECO:0000256" key="2">
    <source>
        <dbReference type="ARBA" id="ARBA00023306"/>
    </source>
</evidence>
<evidence type="ECO:0000256" key="3">
    <source>
        <dbReference type="SAM" id="MobiDB-lite"/>
    </source>
</evidence>
<dbReference type="InterPro" id="IPR040389">
    <property type="entry name" value="SMR"/>
</dbReference>
<keyword evidence="1" id="KW-0649">Protein kinase inhibitor</keyword>
<name>A0ABQ9MY14_HEVBR</name>